<dbReference type="KEGG" id="mor:MOC_5608"/>
<accession>A0A089P5T0</accession>
<dbReference type="AlphaFoldDB" id="A0A089P5T0"/>
<reference evidence="2 3" key="1">
    <citation type="journal article" date="2014" name="PLoS ONE">
        <title>Genome Information of Methylobacterium oryzae, a Plant-Probiotic Methylotroph in the Phyllosphere.</title>
        <authorList>
            <person name="Kwak M.J."/>
            <person name="Jeong H."/>
            <person name="Madhaiyan M."/>
            <person name="Lee Y."/>
            <person name="Sa T.M."/>
            <person name="Oh T.K."/>
            <person name="Kim J.F."/>
        </authorList>
    </citation>
    <scope>NUCLEOTIDE SEQUENCE [LARGE SCALE GENOMIC DNA]</scope>
    <source>
        <strain evidence="2 3">CBMB20</strain>
    </source>
</reference>
<organism evidence="2 3">
    <name type="scientific">Methylobacterium oryzae CBMB20</name>
    <dbReference type="NCBI Taxonomy" id="693986"/>
    <lineage>
        <taxon>Bacteria</taxon>
        <taxon>Pseudomonadati</taxon>
        <taxon>Pseudomonadota</taxon>
        <taxon>Alphaproteobacteria</taxon>
        <taxon>Hyphomicrobiales</taxon>
        <taxon>Methylobacteriaceae</taxon>
        <taxon>Methylobacterium</taxon>
    </lineage>
</organism>
<evidence type="ECO:0000313" key="3">
    <source>
        <dbReference type="Proteomes" id="UP000029492"/>
    </source>
</evidence>
<evidence type="ECO:0000313" key="2">
    <source>
        <dbReference type="EMBL" id="AIQ93363.1"/>
    </source>
</evidence>
<dbReference type="eggNOG" id="ENOG5031000">
    <property type="taxonomic scope" value="Bacteria"/>
</dbReference>
<gene>
    <name evidence="2" type="ORF">MOC_5608</name>
</gene>
<dbReference type="HOGENOM" id="CLU_2683667_0_0_5"/>
<proteinExistence type="predicted"/>
<dbReference type="EMBL" id="CP003811">
    <property type="protein sequence ID" value="AIQ93363.1"/>
    <property type="molecule type" value="Genomic_DNA"/>
</dbReference>
<sequence>MGLAAFVFFVVPWMAVAIWLSLRPSGARLGAPAAPWRPLTDYPPPARDQQDSAETQSLDSGAAHDGKHAPIQAV</sequence>
<protein>
    <submittedName>
        <fullName evidence="2">Protein of unassigned function</fullName>
    </submittedName>
</protein>
<name>A0A089P5T0_9HYPH</name>
<feature type="region of interest" description="Disordered" evidence="1">
    <location>
        <begin position="33"/>
        <end position="74"/>
    </location>
</feature>
<keyword evidence="3" id="KW-1185">Reference proteome</keyword>
<dbReference type="Proteomes" id="UP000029492">
    <property type="component" value="Chromosome"/>
</dbReference>
<evidence type="ECO:0000256" key="1">
    <source>
        <dbReference type="SAM" id="MobiDB-lite"/>
    </source>
</evidence>